<feature type="non-terminal residue" evidence="1">
    <location>
        <position position="144"/>
    </location>
</feature>
<reference evidence="1 2" key="1">
    <citation type="submission" date="2024-05" db="EMBL/GenBank/DDBJ databases">
        <title>A draft genome resource for the thread blight pathogen Marasmius tenuissimus strain MS-2.</title>
        <authorList>
            <person name="Yulfo-Soto G.E."/>
            <person name="Baruah I.K."/>
            <person name="Amoako-Attah I."/>
            <person name="Bukari Y."/>
            <person name="Meinhardt L.W."/>
            <person name="Bailey B.A."/>
            <person name="Cohen S.P."/>
        </authorList>
    </citation>
    <scope>NUCLEOTIDE SEQUENCE [LARGE SCALE GENOMIC DNA]</scope>
    <source>
        <strain evidence="1 2">MS-2</strain>
    </source>
</reference>
<proteinExistence type="predicted"/>
<evidence type="ECO:0000313" key="2">
    <source>
        <dbReference type="Proteomes" id="UP001437256"/>
    </source>
</evidence>
<name>A0ABR2Z6G5_9AGAR</name>
<keyword evidence="2" id="KW-1185">Reference proteome</keyword>
<comment type="caution">
    <text evidence="1">The sequence shown here is derived from an EMBL/GenBank/DDBJ whole genome shotgun (WGS) entry which is preliminary data.</text>
</comment>
<evidence type="ECO:0000313" key="1">
    <source>
        <dbReference type="EMBL" id="KAL0056848.1"/>
    </source>
</evidence>
<organism evidence="1 2">
    <name type="scientific">Marasmius tenuissimus</name>
    <dbReference type="NCBI Taxonomy" id="585030"/>
    <lineage>
        <taxon>Eukaryota</taxon>
        <taxon>Fungi</taxon>
        <taxon>Dikarya</taxon>
        <taxon>Basidiomycota</taxon>
        <taxon>Agaricomycotina</taxon>
        <taxon>Agaricomycetes</taxon>
        <taxon>Agaricomycetidae</taxon>
        <taxon>Agaricales</taxon>
        <taxon>Marasmiineae</taxon>
        <taxon>Marasmiaceae</taxon>
        <taxon>Marasmius</taxon>
    </lineage>
</organism>
<dbReference type="Proteomes" id="UP001437256">
    <property type="component" value="Unassembled WGS sequence"/>
</dbReference>
<protein>
    <submittedName>
        <fullName evidence="1">Uncharacterized protein</fullName>
    </submittedName>
</protein>
<accession>A0ABR2Z6G5</accession>
<gene>
    <name evidence="1" type="ORF">AAF712_016538</name>
</gene>
<dbReference type="EMBL" id="JBBXMP010000882">
    <property type="protein sequence ID" value="KAL0056848.1"/>
    <property type="molecule type" value="Genomic_DNA"/>
</dbReference>
<sequence length="144" mass="15460">MISTPTVDNLIAPSLQAVVTEQVQQLRNGDHNPGPSFPQPLSASLTSLSLMHTGDPVCPVTSLGLQEDARRTSLPMATIDIASVPTPFFQPLGLVMESPQVAQALEGMVESIFSHLTFLQAPWSLNHIAADYKLVVLSLSEVKD</sequence>